<dbReference type="Pfam" id="PF01237">
    <property type="entry name" value="Oxysterol_BP"/>
    <property type="match status" value="1"/>
</dbReference>
<dbReference type="Proteomes" id="UP000054937">
    <property type="component" value="Unassembled WGS sequence"/>
</dbReference>
<dbReference type="Gene3D" id="2.40.160.120">
    <property type="match status" value="1"/>
</dbReference>
<comment type="similarity">
    <text evidence="1">Belongs to the OSBP family.</text>
</comment>
<dbReference type="InterPro" id="IPR000648">
    <property type="entry name" value="Oxysterol-bd"/>
</dbReference>
<evidence type="ECO:0008006" key="5">
    <source>
        <dbReference type="Google" id="ProtNLM"/>
    </source>
</evidence>
<evidence type="ECO:0000256" key="2">
    <source>
        <dbReference type="SAM" id="Coils"/>
    </source>
</evidence>
<dbReference type="GO" id="GO:0005829">
    <property type="term" value="C:cytosol"/>
    <property type="evidence" value="ECO:0007669"/>
    <property type="project" value="TreeGrafter"/>
</dbReference>
<name>A0A0V0R0A4_PSEPJ</name>
<proteinExistence type="inferred from homology"/>
<evidence type="ECO:0000313" key="4">
    <source>
        <dbReference type="Proteomes" id="UP000054937"/>
    </source>
</evidence>
<dbReference type="PANTHER" id="PTHR10972:SF148">
    <property type="entry name" value="OXYSTEROL-BINDING PROTEIN 9"/>
    <property type="match status" value="1"/>
</dbReference>
<comment type="caution">
    <text evidence="3">The sequence shown here is derived from an EMBL/GenBank/DDBJ whole genome shotgun (WGS) entry which is preliminary data.</text>
</comment>
<accession>A0A0V0R0A4</accession>
<gene>
    <name evidence="3" type="ORF">PPERSA_05801</name>
</gene>
<dbReference type="GO" id="GO:0032934">
    <property type="term" value="F:sterol binding"/>
    <property type="evidence" value="ECO:0007669"/>
    <property type="project" value="TreeGrafter"/>
</dbReference>
<dbReference type="SUPFAM" id="SSF144000">
    <property type="entry name" value="Oxysterol-binding protein-like"/>
    <property type="match status" value="1"/>
</dbReference>
<dbReference type="EMBL" id="LDAU01000081">
    <property type="protein sequence ID" value="KRX07738.1"/>
    <property type="molecule type" value="Genomic_DNA"/>
</dbReference>
<dbReference type="GO" id="GO:0016020">
    <property type="term" value="C:membrane"/>
    <property type="evidence" value="ECO:0007669"/>
    <property type="project" value="TreeGrafter"/>
</dbReference>
<dbReference type="OMA" id="RYDYPNG"/>
<dbReference type="AlphaFoldDB" id="A0A0V0R0A4"/>
<sequence length="425" mass="49168">MQSAQNYTEQTKSLLLEKYLKDLPAKAPLDKQVIFQYITDDFDYANFPNAEAIKNFALSWQPSAQQVEIFDKNYSCPPRPLNRAHKDNGWENKNKQMVSALRSIGKQVVVLIGKKIMSGSLNLTQISFPIKSMIPKSALEKALISACMFPLYMNRAAHIDDKVERMKLVITACISNFHYNQGFSKPLNPILGETCEGEFEDGTQAYAEQISHHPPVSYFMIKPKDNSYTYYGNYNYSSKAYMNSLELLNSGSRNVYFKKDGQKITYNFAKETYSGIFWGALKIETKGQLIFEDKQNKLKAIINFEKGFKQQNYGDEFAGEITQDGKCVSQIRGSYISHIDFDNYRYFDYQTAKPFKIKINNNSILESDQGYRKDKNWVLQGHIDQAQKYKEELEGIQREDAKKRKNYIQSHHLKEKYDNCEDINL</sequence>
<dbReference type="InterPro" id="IPR037239">
    <property type="entry name" value="OSBP_sf"/>
</dbReference>
<keyword evidence="2" id="KW-0175">Coiled coil</keyword>
<evidence type="ECO:0000256" key="1">
    <source>
        <dbReference type="RuleBase" id="RU003844"/>
    </source>
</evidence>
<dbReference type="InterPro" id="IPR018494">
    <property type="entry name" value="Oxysterol-bd_CS"/>
</dbReference>
<dbReference type="OrthoDB" id="14833at2759"/>
<dbReference type="PROSITE" id="PS01013">
    <property type="entry name" value="OSBP"/>
    <property type="match status" value="1"/>
</dbReference>
<organism evidence="3 4">
    <name type="scientific">Pseudocohnilembus persalinus</name>
    <name type="common">Ciliate</name>
    <dbReference type="NCBI Taxonomy" id="266149"/>
    <lineage>
        <taxon>Eukaryota</taxon>
        <taxon>Sar</taxon>
        <taxon>Alveolata</taxon>
        <taxon>Ciliophora</taxon>
        <taxon>Intramacronucleata</taxon>
        <taxon>Oligohymenophorea</taxon>
        <taxon>Scuticociliatia</taxon>
        <taxon>Philasterida</taxon>
        <taxon>Pseudocohnilembidae</taxon>
        <taxon>Pseudocohnilembus</taxon>
    </lineage>
</organism>
<keyword evidence="4" id="KW-1185">Reference proteome</keyword>
<feature type="coiled-coil region" evidence="2">
    <location>
        <begin position="379"/>
        <end position="406"/>
    </location>
</feature>
<dbReference type="PANTHER" id="PTHR10972">
    <property type="entry name" value="OXYSTEROL-BINDING PROTEIN-RELATED"/>
    <property type="match status" value="1"/>
</dbReference>
<evidence type="ECO:0000313" key="3">
    <source>
        <dbReference type="EMBL" id="KRX07738.1"/>
    </source>
</evidence>
<protein>
    <recommendedName>
        <fullName evidence="5">Oxysterol-binding protein</fullName>
    </recommendedName>
</protein>
<reference evidence="3 4" key="1">
    <citation type="journal article" date="2015" name="Sci. Rep.">
        <title>Genome of the facultative scuticociliatosis pathogen Pseudocohnilembus persalinus provides insight into its virulence through horizontal gene transfer.</title>
        <authorList>
            <person name="Xiong J."/>
            <person name="Wang G."/>
            <person name="Cheng J."/>
            <person name="Tian M."/>
            <person name="Pan X."/>
            <person name="Warren A."/>
            <person name="Jiang C."/>
            <person name="Yuan D."/>
            <person name="Miao W."/>
        </authorList>
    </citation>
    <scope>NUCLEOTIDE SEQUENCE [LARGE SCALE GENOMIC DNA]</scope>
    <source>
        <strain evidence="3">36N120E</strain>
    </source>
</reference>
<dbReference type="InParanoid" id="A0A0V0R0A4"/>